<sequence length="116" mass="13381">LDDLRVSVEFIKALQTASLDDRYNNMDSKWLRRLRNPPTETFNIENHPDLRLGLDTFLVSINSSVGTYVKMREAILRRHPDDQIPSYDQMKRLITEITGVTSVVHPMCKNSCVAFT</sequence>
<organism evidence="1 2">
    <name type="scientific">Pholiota conissans</name>
    <dbReference type="NCBI Taxonomy" id="109636"/>
    <lineage>
        <taxon>Eukaryota</taxon>
        <taxon>Fungi</taxon>
        <taxon>Dikarya</taxon>
        <taxon>Basidiomycota</taxon>
        <taxon>Agaricomycotina</taxon>
        <taxon>Agaricomycetes</taxon>
        <taxon>Agaricomycetidae</taxon>
        <taxon>Agaricales</taxon>
        <taxon>Agaricineae</taxon>
        <taxon>Strophariaceae</taxon>
        <taxon>Pholiota</taxon>
    </lineage>
</organism>
<proteinExistence type="predicted"/>
<protein>
    <submittedName>
        <fullName evidence="1">Uncharacterized protein</fullName>
    </submittedName>
</protein>
<gene>
    <name evidence="1" type="ORF">BDN70DRAFT_762626</name>
</gene>
<dbReference type="Proteomes" id="UP000807469">
    <property type="component" value="Unassembled WGS sequence"/>
</dbReference>
<dbReference type="EMBL" id="MU155746">
    <property type="protein sequence ID" value="KAF9471155.1"/>
    <property type="molecule type" value="Genomic_DNA"/>
</dbReference>
<dbReference type="AlphaFoldDB" id="A0A9P5YP66"/>
<accession>A0A9P5YP66</accession>
<comment type="caution">
    <text evidence="1">The sequence shown here is derived from an EMBL/GenBank/DDBJ whole genome shotgun (WGS) entry which is preliminary data.</text>
</comment>
<dbReference type="OrthoDB" id="2742740at2759"/>
<feature type="non-terminal residue" evidence="1">
    <location>
        <position position="116"/>
    </location>
</feature>
<evidence type="ECO:0000313" key="2">
    <source>
        <dbReference type="Proteomes" id="UP000807469"/>
    </source>
</evidence>
<name>A0A9P5YP66_9AGAR</name>
<feature type="non-terminal residue" evidence="1">
    <location>
        <position position="1"/>
    </location>
</feature>
<evidence type="ECO:0000313" key="1">
    <source>
        <dbReference type="EMBL" id="KAF9471155.1"/>
    </source>
</evidence>
<keyword evidence="2" id="KW-1185">Reference proteome</keyword>
<reference evidence="1" key="1">
    <citation type="submission" date="2020-11" db="EMBL/GenBank/DDBJ databases">
        <authorList>
            <consortium name="DOE Joint Genome Institute"/>
            <person name="Ahrendt S."/>
            <person name="Riley R."/>
            <person name="Andreopoulos W."/>
            <person name="Labutti K."/>
            <person name="Pangilinan J."/>
            <person name="Ruiz-Duenas F.J."/>
            <person name="Barrasa J.M."/>
            <person name="Sanchez-Garcia M."/>
            <person name="Camarero S."/>
            <person name="Miyauchi S."/>
            <person name="Serrano A."/>
            <person name="Linde D."/>
            <person name="Babiker R."/>
            <person name="Drula E."/>
            <person name="Ayuso-Fernandez I."/>
            <person name="Pacheco R."/>
            <person name="Padilla G."/>
            <person name="Ferreira P."/>
            <person name="Barriuso J."/>
            <person name="Kellner H."/>
            <person name="Castanera R."/>
            <person name="Alfaro M."/>
            <person name="Ramirez L."/>
            <person name="Pisabarro A.G."/>
            <person name="Kuo A."/>
            <person name="Tritt A."/>
            <person name="Lipzen A."/>
            <person name="He G."/>
            <person name="Yan M."/>
            <person name="Ng V."/>
            <person name="Cullen D."/>
            <person name="Martin F."/>
            <person name="Rosso M.-N."/>
            <person name="Henrissat B."/>
            <person name="Hibbett D."/>
            <person name="Martinez A.T."/>
            <person name="Grigoriev I.V."/>
        </authorList>
    </citation>
    <scope>NUCLEOTIDE SEQUENCE</scope>
    <source>
        <strain evidence="1">CIRM-BRFM 674</strain>
    </source>
</reference>